<dbReference type="HAMAP" id="MF_00062">
    <property type="entry name" value="Sulf_adenylyltr_sub1"/>
    <property type="match status" value="1"/>
</dbReference>
<evidence type="ECO:0000313" key="9">
    <source>
        <dbReference type="Proteomes" id="UP001219630"/>
    </source>
</evidence>
<dbReference type="InterPro" id="IPR027417">
    <property type="entry name" value="P-loop_NTPase"/>
</dbReference>
<dbReference type="InterPro" id="IPR005225">
    <property type="entry name" value="Small_GTP-bd"/>
</dbReference>
<dbReference type="InterPro" id="IPR011779">
    <property type="entry name" value="SO4_adenylTrfase_lsu"/>
</dbReference>
<dbReference type="SUPFAM" id="SSF50465">
    <property type="entry name" value="EF-Tu/eEF-1alpha/eIF2-gamma C-terminal domain"/>
    <property type="match status" value="1"/>
</dbReference>
<dbReference type="NCBIfam" id="TIGR02034">
    <property type="entry name" value="CysN"/>
    <property type="match status" value="1"/>
</dbReference>
<dbReference type="InterPro" id="IPR031157">
    <property type="entry name" value="G_TR_CS"/>
</dbReference>
<comment type="catalytic activity">
    <reaction evidence="6">
        <text>sulfate + ATP + H(+) = adenosine 5'-phosphosulfate + diphosphate</text>
        <dbReference type="Rhea" id="RHEA:18133"/>
        <dbReference type="ChEBI" id="CHEBI:15378"/>
        <dbReference type="ChEBI" id="CHEBI:16189"/>
        <dbReference type="ChEBI" id="CHEBI:30616"/>
        <dbReference type="ChEBI" id="CHEBI:33019"/>
        <dbReference type="ChEBI" id="CHEBI:58243"/>
        <dbReference type="EC" id="2.7.7.4"/>
    </reaction>
</comment>
<keyword evidence="5 6" id="KW-0342">GTP-binding</keyword>
<evidence type="ECO:0000256" key="3">
    <source>
        <dbReference type="ARBA" id="ARBA00022741"/>
    </source>
</evidence>
<evidence type="ECO:0000256" key="1">
    <source>
        <dbReference type="ARBA" id="ARBA00022679"/>
    </source>
</evidence>
<feature type="binding site" evidence="6">
    <location>
        <begin position="168"/>
        <end position="171"/>
    </location>
    <ligand>
        <name>GTP</name>
        <dbReference type="ChEBI" id="CHEBI:37565"/>
    </ligand>
</feature>
<dbReference type="InterPro" id="IPR050100">
    <property type="entry name" value="TRAFAC_GTPase_members"/>
</dbReference>
<keyword evidence="9" id="KW-1185">Reference proteome</keyword>
<dbReference type="EMBL" id="CP114280">
    <property type="protein sequence ID" value="WFN55065.1"/>
    <property type="molecule type" value="Genomic_DNA"/>
</dbReference>
<dbReference type="CDD" id="cd03695">
    <property type="entry name" value="CysN_NodQ_II"/>
    <property type="match status" value="1"/>
</dbReference>
<evidence type="ECO:0000259" key="7">
    <source>
        <dbReference type="PROSITE" id="PS51722"/>
    </source>
</evidence>
<comment type="function">
    <text evidence="6">With CysD forms the ATP sulfurylase (ATPS) that catalyzes the adenylation of sulfate producing adenosine 5'-phosphosulfate (APS) and diphosphate, the first enzymatic step in sulfur assimilation pathway. APS synthesis involves the formation of a high-energy phosphoric-sulfuric acid anhydride bond driven by GTP hydrolysis by CysN coupled to ATP hydrolysis by CysD.</text>
</comment>
<dbReference type="InterPro" id="IPR054696">
    <property type="entry name" value="GTP-eEF1A_C"/>
</dbReference>
<feature type="binding site" evidence="6">
    <location>
        <begin position="113"/>
        <end position="117"/>
    </location>
    <ligand>
        <name>GTP</name>
        <dbReference type="ChEBI" id="CHEBI:37565"/>
    </ligand>
</feature>
<accession>A0ABY8G551</accession>
<dbReference type="NCBIfam" id="NF003478">
    <property type="entry name" value="PRK05124.1"/>
    <property type="match status" value="1"/>
</dbReference>
<dbReference type="PRINTS" id="PR00315">
    <property type="entry name" value="ELONGATNFCT"/>
</dbReference>
<protein>
    <recommendedName>
        <fullName evidence="6">Sulfate adenylyltransferase subunit 1</fullName>
        <ecNumber evidence="6">2.7.7.4</ecNumber>
    </recommendedName>
    <alternativeName>
        <fullName evidence="6">ATP-sulfurylase large subunit</fullName>
    </alternativeName>
    <alternativeName>
        <fullName evidence="6">Sulfate adenylate transferase</fullName>
        <shortName evidence="6">SAT</shortName>
    </alternativeName>
</protein>
<dbReference type="Pfam" id="PF22594">
    <property type="entry name" value="GTP-eEF1A_C"/>
    <property type="match status" value="1"/>
</dbReference>
<keyword evidence="1 6" id="KW-0808">Transferase</keyword>
<dbReference type="GO" id="GO:0004781">
    <property type="term" value="F:sulfate adenylyltransferase (ATP) activity"/>
    <property type="evidence" value="ECO:0007669"/>
    <property type="project" value="UniProtKB-EC"/>
</dbReference>
<dbReference type="InterPro" id="IPR009001">
    <property type="entry name" value="Transl_elong_EF1A/Init_IF2_C"/>
</dbReference>
<dbReference type="Gene3D" id="2.40.30.10">
    <property type="entry name" value="Translation factors"/>
    <property type="match status" value="2"/>
</dbReference>
<name>A0ABY8G551_9GAMM</name>
<dbReference type="CDD" id="cd04166">
    <property type="entry name" value="CysN_ATPS"/>
    <property type="match status" value="1"/>
</dbReference>
<dbReference type="Pfam" id="PF00009">
    <property type="entry name" value="GTP_EFTU"/>
    <property type="match status" value="1"/>
</dbReference>
<dbReference type="SUPFAM" id="SSF52540">
    <property type="entry name" value="P-loop containing nucleoside triphosphate hydrolases"/>
    <property type="match status" value="1"/>
</dbReference>
<dbReference type="SUPFAM" id="SSF50447">
    <property type="entry name" value="Translation proteins"/>
    <property type="match status" value="1"/>
</dbReference>
<dbReference type="PROSITE" id="PS51722">
    <property type="entry name" value="G_TR_2"/>
    <property type="match status" value="1"/>
</dbReference>
<proteinExistence type="inferred from homology"/>
<reference evidence="8 9" key="1">
    <citation type="submission" date="2022-12" db="EMBL/GenBank/DDBJ databases">
        <title>Complete genome sequencing of Dickeya lacustris type strain LMG30899.</title>
        <authorList>
            <person name="Dobhal S."/>
            <person name="Arizala D."/>
            <person name="Arif M."/>
        </authorList>
    </citation>
    <scope>NUCLEOTIDE SEQUENCE [LARGE SCALE GENOMIC DNA]</scope>
    <source>
        <strain evidence="8 9">LMG30899</strain>
    </source>
</reference>
<dbReference type="RefSeq" id="WP_125260475.1">
    <property type="nucleotide sequence ID" value="NZ_CP114280.1"/>
</dbReference>
<dbReference type="InterPro" id="IPR009000">
    <property type="entry name" value="Transl_B-barrel_sf"/>
</dbReference>
<keyword evidence="3 6" id="KW-0547">Nucleotide-binding</keyword>
<dbReference type="InterPro" id="IPR044139">
    <property type="entry name" value="CysN_NoDQ_III"/>
</dbReference>
<keyword evidence="4 6" id="KW-0067">ATP-binding</keyword>
<feature type="domain" description="Tr-type G" evidence="7">
    <location>
        <begin position="25"/>
        <end position="240"/>
    </location>
</feature>
<dbReference type="InterPro" id="IPR041757">
    <property type="entry name" value="CysN_GTP-bd"/>
</dbReference>
<dbReference type="CDD" id="cd04095">
    <property type="entry name" value="CysN_NoDQ_III"/>
    <property type="match status" value="1"/>
</dbReference>
<evidence type="ECO:0000313" key="8">
    <source>
        <dbReference type="EMBL" id="WFN55065.1"/>
    </source>
</evidence>
<dbReference type="InterPro" id="IPR044138">
    <property type="entry name" value="CysN_II"/>
</dbReference>
<evidence type="ECO:0000256" key="6">
    <source>
        <dbReference type="HAMAP-Rule" id="MF_00062"/>
    </source>
</evidence>
<evidence type="ECO:0000256" key="4">
    <source>
        <dbReference type="ARBA" id="ARBA00022840"/>
    </source>
</evidence>
<evidence type="ECO:0000256" key="2">
    <source>
        <dbReference type="ARBA" id="ARBA00022695"/>
    </source>
</evidence>
<feature type="binding site" evidence="6">
    <location>
        <begin position="34"/>
        <end position="41"/>
    </location>
    <ligand>
        <name>GTP</name>
        <dbReference type="ChEBI" id="CHEBI:37565"/>
    </ligand>
</feature>
<gene>
    <name evidence="6 8" type="primary">cysN</name>
    <name evidence="8" type="ORF">O1Q98_15670</name>
</gene>
<dbReference type="PANTHER" id="PTHR23115">
    <property type="entry name" value="TRANSLATION FACTOR"/>
    <property type="match status" value="1"/>
</dbReference>
<comment type="subunit">
    <text evidence="6">Heterodimer composed of CysD, the smaller subunit, and CysN.</text>
</comment>
<dbReference type="Gene3D" id="3.40.50.300">
    <property type="entry name" value="P-loop containing nucleotide triphosphate hydrolases"/>
    <property type="match status" value="1"/>
</dbReference>
<organism evidence="8 9">
    <name type="scientific">Dickeya lacustris</name>
    <dbReference type="NCBI Taxonomy" id="2259638"/>
    <lineage>
        <taxon>Bacteria</taxon>
        <taxon>Pseudomonadati</taxon>
        <taxon>Pseudomonadota</taxon>
        <taxon>Gammaproteobacteria</taxon>
        <taxon>Enterobacterales</taxon>
        <taxon>Pectobacteriaceae</taxon>
        <taxon>Dickeya</taxon>
    </lineage>
</organism>
<evidence type="ECO:0000256" key="5">
    <source>
        <dbReference type="ARBA" id="ARBA00023134"/>
    </source>
</evidence>
<dbReference type="NCBIfam" id="TIGR00231">
    <property type="entry name" value="small_GTP"/>
    <property type="match status" value="1"/>
</dbReference>
<dbReference type="InterPro" id="IPR000795">
    <property type="entry name" value="T_Tr_GTP-bd_dom"/>
</dbReference>
<dbReference type="Proteomes" id="UP001219630">
    <property type="component" value="Chromosome"/>
</dbReference>
<comment type="pathway">
    <text evidence="6">Sulfur metabolism; hydrogen sulfide biosynthesis; sulfite from sulfate: step 1/3.</text>
</comment>
<dbReference type="EC" id="2.7.7.4" evidence="6"/>
<sequence length="476" mass="52482">MNHSIAKQIAEQGGVEAYLHAQQNKSLLRFLTCGSVDDGKSTLIGRLLHDTRQIYEDQLSTLHNDSKRLGTQGEKLDLALLVDGLQAEREQGITIDVAYRYFSTEKRKFIIADTPGHEQYTRNMATGASTCELAILLIDARKGVLDQTRRHSFITTLLGIRHLVVAVNKMDLVEYQQSVFEQFKQDYLDFARQLPVDLHITFVPISALDGDNVVTAGGNMPWYQGPSLLDVLENVNVASHTIHQPMRFPVQYVNRPNLDFRSYAGTLSSGVVQVGQRVKVLPSGVTSTISRIVTFDGDLPQAQAGEAVTLVLSSEIDISRGDLLVDGDENLAAVRSAKVDVVWMAEQPLLAGQRYDIKVAGKKTRALVERIDYQVDVNTLAQHEAQSLPLNGIGLVELTFDEPLVLDAYAQNHVTGGMIFIDRLSNVTVGAGLVKEALGVSDSLQAGPYSAFELELNALIRRHFPHWGARDLLGDK</sequence>
<dbReference type="PROSITE" id="PS00301">
    <property type="entry name" value="G_TR_1"/>
    <property type="match status" value="1"/>
</dbReference>
<keyword evidence="2 6" id="KW-0548">Nucleotidyltransferase</keyword>
<comment type="similarity">
    <text evidence="6">Belongs to the TRAFAC class translation factor GTPase superfamily. Classic translation factor GTPase family. CysN/NodQ subfamily.</text>
</comment>